<dbReference type="RefSeq" id="WP_316967628.1">
    <property type="nucleotide sequence ID" value="NZ_JARFPK010000086.1"/>
</dbReference>
<organism evidence="1 2">
    <name type="scientific">Candidatus Methanocrinis natronophilus</name>
    <dbReference type="NCBI Taxonomy" id="3033396"/>
    <lineage>
        <taxon>Archaea</taxon>
        <taxon>Methanobacteriati</taxon>
        <taxon>Methanobacteriota</taxon>
        <taxon>Stenosarchaea group</taxon>
        <taxon>Methanomicrobia</taxon>
        <taxon>Methanotrichales</taxon>
        <taxon>Methanotrichaceae</taxon>
        <taxon>Methanocrinis</taxon>
    </lineage>
</organism>
<comment type="caution">
    <text evidence="1">The sequence shown here is derived from an EMBL/GenBank/DDBJ whole genome shotgun (WGS) entry which is preliminary data.</text>
</comment>
<dbReference type="Proteomes" id="UP001220010">
    <property type="component" value="Unassembled WGS sequence"/>
</dbReference>
<proteinExistence type="predicted"/>
<keyword evidence="2" id="KW-1185">Reference proteome</keyword>
<evidence type="ECO:0000313" key="2">
    <source>
        <dbReference type="Proteomes" id="UP001220010"/>
    </source>
</evidence>
<gene>
    <name evidence="1" type="ORF">P0O15_12135</name>
</gene>
<protein>
    <recommendedName>
        <fullName evidence="3">Amphi-Trp domain-containing protein</fullName>
    </recommendedName>
</protein>
<reference evidence="1 2" key="1">
    <citation type="submission" date="2023-03" db="EMBL/GenBank/DDBJ databases">
        <title>WGS of Methanotrichaceae archaeon Mx.</title>
        <authorList>
            <person name="Sorokin D.Y."/>
            <person name="Merkel A.Y."/>
        </authorList>
    </citation>
    <scope>NUCLEOTIDE SEQUENCE [LARGE SCALE GENOMIC DNA]</scope>
    <source>
        <strain evidence="1 2">Mx</strain>
    </source>
</reference>
<evidence type="ECO:0000313" key="1">
    <source>
        <dbReference type="EMBL" id="MDF0591906.1"/>
    </source>
</evidence>
<evidence type="ECO:0008006" key="3">
    <source>
        <dbReference type="Google" id="ProtNLM"/>
    </source>
</evidence>
<dbReference type="EMBL" id="JARFPK010000086">
    <property type="protein sequence ID" value="MDF0591906.1"/>
    <property type="molecule type" value="Genomic_DNA"/>
</dbReference>
<accession>A0ABT5XB75</accession>
<sequence>MATIPQKIQAPGQASADQEKIKEQYHLSLEEAAAFFQELSRELRSRGVIEMGTPSLMISIAAQEPIPLDLAYKVEKGRKRLRIKVDIEERQSLFSGPSGRPEIGPR</sequence>
<name>A0ABT5XB75_9EURY</name>